<evidence type="ECO:0000256" key="1">
    <source>
        <dbReference type="SAM" id="Phobius"/>
    </source>
</evidence>
<organism evidence="3 4">
    <name type="scientific">Chitinophaga pinensis (strain ATCC 43595 / DSM 2588 / LMG 13176 / NBRC 15968 / NCIMB 11800 / UQM 2034)</name>
    <dbReference type="NCBI Taxonomy" id="485918"/>
    <lineage>
        <taxon>Bacteria</taxon>
        <taxon>Pseudomonadati</taxon>
        <taxon>Bacteroidota</taxon>
        <taxon>Chitinophagia</taxon>
        <taxon>Chitinophagales</taxon>
        <taxon>Chitinophagaceae</taxon>
        <taxon>Chitinophaga</taxon>
    </lineage>
</organism>
<keyword evidence="1" id="KW-1133">Transmembrane helix</keyword>
<feature type="transmembrane region" description="Helical" evidence="1">
    <location>
        <begin position="84"/>
        <end position="103"/>
    </location>
</feature>
<evidence type="ECO:0000313" key="3">
    <source>
        <dbReference type="EMBL" id="ACU61268.1"/>
    </source>
</evidence>
<dbReference type="KEGG" id="cpi:Cpin_3806"/>
<dbReference type="AlphaFoldDB" id="A0A979G5W6"/>
<dbReference type="Gene3D" id="2.60.120.1440">
    <property type="match status" value="1"/>
</dbReference>
<dbReference type="EMBL" id="CP001699">
    <property type="protein sequence ID" value="ACU61268.1"/>
    <property type="molecule type" value="Genomic_DNA"/>
</dbReference>
<name>A0A979G5W6_CHIPD</name>
<dbReference type="InterPro" id="IPR012373">
    <property type="entry name" value="Ferrdict_sens_TM"/>
</dbReference>
<keyword evidence="1" id="KW-0812">Transmembrane</keyword>
<dbReference type="InterPro" id="IPR006860">
    <property type="entry name" value="FecR"/>
</dbReference>
<gene>
    <name evidence="3" type="ordered locus">Cpin_3806</name>
</gene>
<dbReference type="OrthoDB" id="1097347at2"/>
<dbReference type="PANTHER" id="PTHR30273">
    <property type="entry name" value="PERIPLASMIC SIGNAL SENSOR AND SIGMA FACTOR ACTIVATOR FECR-RELATED"/>
    <property type="match status" value="1"/>
</dbReference>
<dbReference type="Pfam" id="PF04773">
    <property type="entry name" value="FecR"/>
    <property type="match status" value="1"/>
</dbReference>
<dbReference type="GO" id="GO:0016989">
    <property type="term" value="F:sigma factor antagonist activity"/>
    <property type="evidence" value="ECO:0007669"/>
    <property type="project" value="TreeGrafter"/>
</dbReference>
<reference evidence="3 4" key="2">
    <citation type="journal article" date="2010" name="Stand. Genomic Sci.">
        <title>Complete genome sequence of Chitinophaga pinensis type strain (UQM 2034).</title>
        <authorList>
            <person name="Glavina Del Rio T."/>
            <person name="Abt B."/>
            <person name="Spring S."/>
            <person name="Lapidus A."/>
            <person name="Nolan M."/>
            <person name="Tice H."/>
            <person name="Copeland A."/>
            <person name="Cheng J.F."/>
            <person name="Chen F."/>
            <person name="Bruce D."/>
            <person name="Goodwin L."/>
            <person name="Pitluck S."/>
            <person name="Ivanova N."/>
            <person name="Mavromatis K."/>
            <person name="Mikhailova N."/>
            <person name="Pati A."/>
            <person name="Chen A."/>
            <person name="Palaniappan K."/>
            <person name="Land M."/>
            <person name="Hauser L."/>
            <person name="Chang Y.J."/>
            <person name="Jeffries C.D."/>
            <person name="Chain P."/>
            <person name="Saunders E."/>
            <person name="Detter J.C."/>
            <person name="Brettin T."/>
            <person name="Rohde M."/>
            <person name="Goker M."/>
            <person name="Bristow J."/>
            <person name="Eisen J.A."/>
            <person name="Markowitz V."/>
            <person name="Hugenholtz P."/>
            <person name="Kyrpides N.C."/>
            <person name="Klenk H.P."/>
            <person name="Lucas S."/>
        </authorList>
    </citation>
    <scope>NUCLEOTIDE SEQUENCE [LARGE SCALE GENOMIC DNA]</scope>
    <source>
        <strain evidence="4">ATCC 43595 / DSM 2588 / LMG 13176 / NBRC 15968 / NCIMB 11800 / UQM 2034</strain>
    </source>
</reference>
<proteinExistence type="predicted"/>
<dbReference type="RefSeq" id="WP_012791441.1">
    <property type="nucleotide sequence ID" value="NC_013132.1"/>
</dbReference>
<feature type="domain" description="FecR protein" evidence="2">
    <location>
        <begin position="171"/>
        <end position="264"/>
    </location>
</feature>
<reference evidence="4" key="1">
    <citation type="submission" date="2009-08" db="EMBL/GenBank/DDBJ databases">
        <title>The complete genome of Chitinophaga pinensis DSM 2588.</title>
        <authorList>
            <consortium name="US DOE Joint Genome Institute (JGI-PGF)"/>
            <person name="Lucas S."/>
            <person name="Copeland A."/>
            <person name="Lapidus A."/>
            <person name="Glavina del Rio T."/>
            <person name="Dalin E."/>
            <person name="Tice H."/>
            <person name="Bruce D."/>
            <person name="Goodwin L."/>
            <person name="Pitluck S."/>
            <person name="Kyrpides N."/>
            <person name="Mavromatis K."/>
            <person name="Ivanova N."/>
            <person name="Mikhailova N."/>
            <person name="Sims D."/>
            <person name="Meinche L."/>
            <person name="Brettin T."/>
            <person name="Detter J.C."/>
            <person name="Han C."/>
            <person name="Larimer F."/>
            <person name="Land M."/>
            <person name="Hauser L."/>
            <person name="Markowitz V."/>
            <person name="Cheng J.-F."/>
            <person name="Hugenholtz P."/>
            <person name="Woyke T."/>
            <person name="Wu D."/>
            <person name="Spring S."/>
            <person name="Klenk H.-P."/>
            <person name="Eisen J.A."/>
        </authorList>
    </citation>
    <scope>NUCLEOTIDE SEQUENCE [LARGE SCALE GENOMIC DNA]</scope>
    <source>
        <strain evidence="4">ATCC 43595 / DSM 2588 / LMG 13176 / NBRC 15968 / NCIMB 11800 / UQM 2034</strain>
    </source>
</reference>
<protein>
    <submittedName>
        <fullName evidence="3">Anti-FecI sigma factor, FecR</fullName>
    </submittedName>
</protein>
<sequence length="372" mass="41396">MENMPLEIETLIIAEIAQAITPEEQAHLNELRDNDPAIQVLSDKLYGQLGGLHRKTNEEMEESVRHIIALANAGKVYKRRSILVGLRFPLIAAASLLGIFLLATKGYESYLGKIPELARQENDENTYLFDGNQWMSVKDGELNINEDGQLYSNNTRLSTPEKLFTRSNAAIQVGRRKTLSITLADGSSIVANAGSTIRLPKRFAENERKVFISGEAYCDIASRAGHPFIVSYPTGKVEVLGTAFNVRTYDNETPSIAVVEGRVKVDNQGATTILTEGQKATYIQGQYRVAAFDVNVVTAWKKNVVFFPNASKQEVESAFEIYYGKKLSIDRAFPKGMGRINIVRSEKESEFVDQLPHDLKEVPSKDGILHVQ</sequence>
<evidence type="ECO:0000313" key="4">
    <source>
        <dbReference type="Proteomes" id="UP000002215"/>
    </source>
</evidence>
<dbReference type="PANTHER" id="PTHR30273:SF2">
    <property type="entry name" value="PROTEIN FECR"/>
    <property type="match status" value="1"/>
</dbReference>
<evidence type="ECO:0000259" key="2">
    <source>
        <dbReference type="Pfam" id="PF04773"/>
    </source>
</evidence>
<accession>A0A979G5W6</accession>
<dbReference type="Proteomes" id="UP000002215">
    <property type="component" value="Chromosome"/>
</dbReference>
<keyword evidence="1" id="KW-0472">Membrane</keyword>